<evidence type="ECO:0000256" key="1">
    <source>
        <dbReference type="SAM" id="MobiDB-lite"/>
    </source>
</evidence>
<dbReference type="STRING" id="1041146.GCA_000427985_05521"/>
<gene>
    <name evidence="3" type="ORF">CWR43_03990</name>
</gene>
<dbReference type="Proteomes" id="UP000232164">
    <property type="component" value="Unassembled WGS sequence"/>
</dbReference>
<name>A0A2N0DFV9_RHISU</name>
<accession>A0A2N0DFV9</accession>
<comment type="caution">
    <text evidence="3">The sequence shown here is derived from an EMBL/GenBank/DDBJ whole genome shotgun (WGS) entry which is preliminary data.</text>
</comment>
<feature type="region of interest" description="Disordered" evidence="1">
    <location>
        <begin position="1"/>
        <end position="21"/>
    </location>
</feature>
<evidence type="ECO:0000313" key="3">
    <source>
        <dbReference type="EMBL" id="PKA44981.1"/>
    </source>
</evidence>
<proteinExistence type="predicted"/>
<organism evidence="3 4">
    <name type="scientific">Rhizobium sullae</name>
    <name type="common">Rhizobium hedysari</name>
    <dbReference type="NCBI Taxonomy" id="50338"/>
    <lineage>
        <taxon>Bacteria</taxon>
        <taxon>Pseudomonadati</taxon>
        <taxon>Pseudomonadota</taxon>
        <taxon>Alphaproteobacteria</taxon>
        <taxon>Hyphomicrobiales</taxon>
        <taxon>Rhizobiaceae</taxon>
        <taxon>Rhizobium/Agrobacterium group</taxon>
        <taxon>Rhizobium</taxon>
    </lineage>
</organism>
<protein>
    <submittedName>
        <fullName evidence="3">RES domain-containing protein</fullName>
    </submittedName>
</protein>
<sequence length="233" mass="25664">MGKPKARPGDRPVPASTGDFPAPPDDLSKFVKVMIWPKGQIIHRIHLNLYRGAQFNPGVRGNARFSPIKDATGASVPTLYGGTTFDCAAMETVFHDVPFAAGLKTYDRHKLTGQVYSQVAPQRDFALADLSSTALRKLGIQRNQLIDTEKDRYPNTRAWAEAIHTQCPDIEGLCWISRQDDRAQALMLFGDRVPAKDLVPQRDPIDVVSDLDIYSVLLGLADRIGVNIVNGKA</sequence>
<reference evidence="3 4" key="2">
    <citation type="submission" date="2017-12" db="EMBL/GenBank/DDBJ databases">
        <title>Genome sequence of Rhizobium sullae HCNT1 isolated from Sulla coronaria nodules and featuring peculiar denitrification phenotypes.</title>
        <authorList>
            <person name="De Diego-Diaz B."/>
            <person name="Treu L."/>
            <person name="Campanaro S."/>
            <person name="Da Silva Duarte V."/>
            <person name="Basaglia M."/>
            <person name="Favaro L."/>
            <person name="Casella S."/>
            <person name="Squartini A."/>
        </authorList>
    </citation>
    <scope>NUCLEOTIDE SEQUENCE [LARGE SCALE GENOMIC DNA]</scope>
    <source>
        <strain evidence="3 4">HCNT1</strain>
    </source>
</reference>
<feature type="domain" description="RES" evidence="2">
    <location>
        <begin position="55"/>
        <end position="201"/>
    </location>
</feature>
<evidence type="ECO:0000313" key="4">
    <source>
        <dbReference type="Proteomes" id="UP000232164"/>
    </source>
</evidence>
<evidence type="ECO:0000259" key="2">
    <source>
        <dbReference type="SMART" id="SM00953"/>
    </source>
</evidence>
<reference evidence="3 4" key="1">
    <citation type="submission" date="2017-11" db="EMBL/GenBank/DDBJ databases">
        <authorList>
            <person name="Han C.G."/>
        </authorList>
    </citation>
    <scope>NUCLEOTIDE SEQUENCE [LARGE SCALE GENOMIC DNA]</scope>
    <source>
        <strain evidence="3 4">HCNT1</strain>
    </source>
</reference>
<dbReference type="EMBL" id="PIQN01000003">
    <property type="protein sequence ID" value="PKA44981.1"/>
    <property type="molecule type" value="Genomic_DNA"/>
</dbReference>
<dbReference type="InterPro" id="IPR014914">
    <property type="entry name" value="RES_dom"/>
</dbReference>
<dbReference type="Pfam" id="PF08808">
    <property type="entry name" value="RES"/>
    <property type="match status" value="1"/>
</dbReference>
<dbReference type="AlphaFoldDB" id="A0A2N0DFV9"/>
<dbReference type="SMART" id="SM00953">
    <property type="entry name" value="RES"/>
    <property type="match status" value="1"/>
</dbReference>
<dbReference type="RefSeq" id="WP_100770483.1">
    <property type="nucleotide sequence ID" value="NZ_PIQN01000003.1"/>
</dbReference>